<keyword evidence="3 6" id="KW-0812">Transmembrane</keyword>
<evidence type="ECO:0000313" key="8">
    <source>
        <dbReference type="RefSeq" id="XP_018023871.1"/>
    </source>
</evidence>
<feature type="transmembrane region" description="Helical" evidence="6">
    <location>
        <begin position="271"/>
        <end position="292"/>
    </location>
</feature>
<evidence type="ECO:0000256" key="2">
    <source>
        <dbReference type="ARBA" id="ARBA00007230"/>
    </source>
</evidence>
<evidence type="ECO:0000256" key="1">
    <source>
        <dbReference type="ARBA" id="ARBA00004141"/>
    </source>
</evidence>
<evidence type="ECO:0000313" key="7">
    <source>
        <dbReference type="Proteomes" id="UP000694843"/>
    </source>
</evidence>
<evidence type="ECO:0000256" key="6">
    <source>
        <dbReference type="SAM" id="Phobius"/>
    </source>
</evidence>
<sequence>MGDFKSTDLFIEELNNYSYYGLLNSTNEYDGQEAATTLETSIGLLLAVLSNVFQGFSIVIRRRGLQNSAREGGARASQGGCGYWTSGVWWGGTAALALSQTLIFAALILAPAILVAPVGVLRLLAATAASSWLLKEKMRGFGWLGCLLVVCGCVIFIMSAPKELDIASNEEYNELFLSPSFLSYIGFIFIMTIVLFILAPKYGARYMILYVLIEGGMGTLSIWLAKGVGIGFSTRSFSEWILWVTLIMLLLSLAVQFYVNNISADLFNASLVMSSLYVTLTTGVVLGTVVFFPLEGKLRIEDGVLMIFAFIVNVIGLVIMVKGKDIDLNGRTGDKLIIDPERSSTINVNTAGYENSVEHFDGIYSVNSPKLERNDNECCVENVDCTMNIKNATEMCVRPPEYGFEICQSDAREQNILPGGCLNGAFTSQ</sequence>
<keyword evidence="7" id="KW-1185">Reference proteome</keyword>
<gene>
    <name evidence="8" type="primary">LOC108679684</name>
</gene>
<accession>A0A8B7PF09</accession>
<dbReference type="Pfam" id="PF05653">
    <property type="entry name" value="Mg_trans_NIPA"/>
    <property type="match status" value="1"/>
</dbReference>
<reference evidence="8" key="1">
    <citation type="submission" date="2025-08" db="UniProtKB">
        <authorList>
            <consortium name="RefSeq"/>
        </authorList>
    </citation>
    <scope>IDENTIFICATION</scope>
    <source>
        <tissue evidence="8">Whole organism</tissue>
    </source>
</reference>
<dbReference type="OrthoDB" id="6428174at2759"/>
<dbReference type="KEGG" id="hazt:108679684"/>
<dbReference type="PANTHER" id="PTHR12570">
    <property type="match status" value="1"/>
</dbReference>
<proteinExistence type="inferred from homology"/>
<name>A0A8B7PF09_HYAAZ</name>
<dbReference type="RefSeq" id="XP_018023871.1">
    <property type="nucleotide sequence ID" value="XM_018168382.2"/>
</dbReference>
<dbReference type="Proteomes" id="UP000694843">
    <property type="component" value="Unplaced"/>
</dbReference>
<feature type="transmembrane region" description="Helical" evidence="6">
    <location>
        <begin position="81"/>
        <end position="98"/>
    </location>
</feature>
<feature type="transmembrane region" description="Helical" evidence="6">
    <location>
        <begin position="181"/>
        <end position="199"/>
    </location>
</feature>
<dbReference type="SUPFAM" id="SSF103481">
    <property type="entry name" value="Multidrug resistance efflux transporter EmrE"/>
    <property type="match status" value="1"/>
</dbReference>
<comment type="subcellular location">
    <subcellularLocation>
        <location evidence="1">Membrane</location>
        <topology evidence="1">Multi-pass membrane protein</topology>
    </subcellularLocation>
</comment>
<dbReference type="GO" id="GO:0015095">
    <property type="term" value="F:magnesium ion transmembrane transporter activity"/>
    <property type="evidence" value="ECO:0007669"/>
    <property type="project" value="InterPro"/>
</dbReference>
<dbReference type="InterPro" id="IPR008521">
    <property type="entry name" value="Mg_trans_NIPA"/>
</dbReference>
<feature type="transmembrane region" description="Helical" evidence="6">
    <location>
        <begin position="206"/>
        <end position="225"/>
    </location>
</feature>
<evidence type="ECO:0000256" key="5">
    <source>
        <dbReference type="ARBA" id="ARBA00023136"/>
    </source>
</evidence>
<organism evidence="7 8">
    <name type="scientific">Hyalella azteca</name>
    <name type="common">Amphipod</name>
    <dbReference type="NCBI Taxonomy" id="294128"/>
    <lineage>
        <taxon>Eukaryota</taxon>
        <taxon>Metazoa</taxon>
        <taxon>Ecdysozoa</taxon>
        <taxon>Arthropoda</taxon>
        <taxon>Crustacea</taxon>
        <taxon>Multicrustacea</taxon>
        <taxon>Malacostraca</taxon>
        <taxon>Eumalacostraca</taxon>
        <taxon>Peracarida</taxon>
        <taxon>Amphipoda</taxon>
        <taxon>Senticaudata</taxon>
        <taxon>Talitrida</taxon>
        <taxon>Talitroidea</taxon>
        <taxon>Hyalellidae</taxon>
        <taxon>Hyalella</taxon>
    </lineage>
</organism>
<dbReference type="GeneID" id="108679684"/>
<dbReference type="GO" id="GO:0016020">
    <property type="term" value="C:membrane"/>
    <property type="evidence" value="ECO:0007669"/>
    <property type="project" value="UniProtKB-SubCell"/>
</dbReference>
<feature type="transmembrane region" description="Helical" evidence="6">
    <location>
        <begin position="141"/>
        <end position="161"/>
    </location>
</feature>
<comment type="similarity">
    <text evidence="2">Belongs to the NIPA family.</text>
</comment>
<dbReference type="InterPro" id="IPR037185">
    <property type="entry name" value="EmrE-like"/>
</dbReference>
<keyword evidence="4 6" id="KW-1133">Transmembrane helix</keyword>
<feature type="transmembrane region" description="Helical" evidence="6">
    <location>
        <begin position="240"/>
        <end position="259"/>
    </location>
</feature>
<dbReference type="PANTHER" id="PTHR12570:SF92">
    <property type="entry name" value="SPICHTHYIN, ISOFORM B"/>
    <property type="match status" value="1"/>
</dbReference>
<dbReference type="AlphaFoldDB" id="A0A8B7PF09"/>
<feature type="transmembrane region" description="Helical" evidence="6">
    <location>
        <begin position="42"/>
        <end position="60"/>
    </location>
</feature>
<evidence type="ECO:0000256" key="3">
    <source>
        <dbReference type="ARBA" id="ARBA00022692"/>
    </source>
</evidence>
<evidence type="ECO:0000256" key="4">
    <source>
        <dbReference type="ARBA" id="ARBA00022989"/>
    </source>
</evidence>
<feature type="transmembrane region" description="Helical" evidence="6">
    <location>
        <begin position="104"/>
        <end position="129"/>
    </location>
</feature>
<keyword evidence="5 6" id="KW-0472">Membrane</keyword>
<dbReference type="OMA" id="MGAGEVC"/>
<protein>
    <submittedName>
        <fullName evidence="8">Magnesium transporter NIPA2</fullName>
    </submittedName>
</protein>
<feature type="transmembrane region" description="Helical" evidence="6">
    <location>
        <begin position="304"/>
        <end position="321"/>
    </location>
</feature>